<evidence type="ECO:0000256" key="3">
    <source>
        <dbReference type="ARBA" id="ARBA00022954"/>
    </source>
</evidence>
<dbReference type="Pfam" id="PF21130">
    <property type="entry name" value="YgfZ_barrel"/>
    <property type="match status" value="1"/>
</dbReference>
<dbReference type="Proteomes" id="UP001199044">
    <property type="component" value="Unassembled WGS sequence"/>
</dbReference>
<comment type="function">
    <text evidence="4">Folate-binding protein involved in regulating the level of ATP-DnaA and in the modification of some tRNAs. It is probably a key factor in regulatory networks that act via tRNA modification, such as initiation of chromosomal replication.</text>
</comment>
<dbReference type="Gene3D" id="2.40.30.160">
    <property type="match status" value="1"/>
</dbReference>
<name>A0ABS7YJW1_9VIBR</name>
<evidence type="ECO:0000256" key="2">
    <source>
        <dbReference type="ARBA" id="ARBA00022694"/>
    </source>
</evidence>
<dbReference type="InterPro" id="IPR029043">
    <property type="entry name" value="GcvT/YgfZ_C"/>
</dbReference>
<dbReference type="Gene3D" id="3.30.70.1400">
    <property type="entry name" value="Aminomethyltransferase beta-barrel domains"/>
    <property type="match status" value="1"/>
</dbReference>
<keyword evidence="3 4" id="KW-0290">Folate-binding</keyword>
<keyword evidence="1 4" id="KW-0963">Cytoplasm</keyword>
<feature type="domain" description="tRNA-modifying protein YgfZ-like beta-barrel" evidence="5">
    <location>
        <begin position="237"/>
        <end position="305"/>
    </location>
</feature>
<comment type="caution">
    <text evidence="6">The sequence shown here is derived from an EMBL/GenBank/DDBJ whole genome shotgun (WGS) entry which is preliminary data.</text>
</comment>
<evidence type="ECO:0000313" key="7">
    <source>
        <dbReference type="Proteomes" id="UP001199044"/>
    </source>
</evidence>
<dbReference type="PANTHER" id="PTHR22602:SF0">
    <property type="entry name" value="TRANSFERASE CAF17, MITOCHONDRIAL-RELATED"/>
    <property type="match status" value="1"/>
</dbReference>
<dbReference type="PANTHER" id="PTHR22602">
    <property type="entry name" value="TRANSFERASE CAF17, MITOCHONDRIAL-RELATED"/>
    <property type="match status" value="1"/>
</dbReference>
<keyword evidence="2 4" id="KW-0819">tRNA processing</keyword>
<protein>
    <recommendedName>
        <fullName evidence="4">tRNA-modifying protein YgfZ</fullName>
    </recommendedName>
</protein>
<feature type="binding site" evidence="4">
    <location>
        <position position="29"/>
    </location>
    <ligand>
        <name>folate</name>
        <dbReference type="ChEBI" id="CHEBI:62501"/>
    </ligand>
</feature>
<dbReference type="SUPFAM" id="SSF103025">
    <property type="entry name" value="Folate-binding domain"/>
    <property type="match status" value="1"/>
</dbReference>
<dbReference type="InterPro" id="IPR017703">
    <property type="entry name" value="YgfZ/GCV_T_CS"/>
</dbReference>
<dbReference type="InterPro" id="IPR048451">
    <property type="entry name" value="YgfZ_barrel"/>
</dbReference>
<keyword evidence="7" id="KW-1185">Reference proteome</keyword>
<evidence type="ECO:0000256" key="4">
    <source>
        <dbReference type="HAMAP-Rule" id="MF_01175"/>
    </source>
</evidence>
<dbReference type="NCBIfam" id="TIGR03317">
    <property type="entry name" value="ygfZ_signature"/>
    <property type="match status" value="1"/>
</dbReference>
<gene>
    <name evidence="6" type="primary">ygfZ</name>
    <name evidence="6" type="ORF">LDJ79_07590</name>
</gene>
<evidence type="ECO:0000256" key="1">
    <source>
        <dbReference type="ARBA" id="ARBA00022490"/>
    </source>
</evidence>
<accession>A0ABS7YJW1</accession>
<dbReference type="SUPFAM" id="SSF101790">
    <property type="entry name" value="Aminomethyltransferase beta-barrel domain"/>
    <property type="match status" value="1"/>
</dbReference>
<comment type="subcellular location">
    <subcellularLocation>
        <location evidence="4">Cytoplasm</location>
    </subcellularLocation>
</comment>
<organism evidence="6 7">
    <name type="scientific">Vibrio tritonius</name>
    <dbReference type="NCBI Taxonomy" id="1435069"/>
    <lineage>
        <taxon>Bacteria</taxon>
        <taxon>Pseudomonadati</taxon>
        <taxon>Pseudomonadota</taxon>
        <taxon>Gammaproteobacteria</taxon>
        <taxon>Vibrionales</taxon>
        <taxon>Vibrionaceae</taxon>
        <taxon>Vibrio</taxon>
    </lineage>
</organism>
<feature type="binding site" evidence="4">
    <location>
        <position position="182"/>
    </location>
    <ligand>
        <name>folate</name>
        <dbReference type="ChEBI" id="CHEBI:62501"/>
    </ligand>
</feature>
<sequence length="324" mass="35714">MDWKNQFSPLGVTTSDTLPDLMLSYLGSWSAINMIGQDKKSYLQGQVTCNVVTLTNEQSTLGAHCDAKGKVWSVFRLFHHNDGYALFQPASAIEVELAELKKYAIFSKVEITASQDVALGIMGDSAQSWVDSLSDSRADVRPITGGSAVKISDKRWLLLVNQDQAEIITNAFTAAKVTEATWTRFDIEEALPIVTAQAQNEHIPQALNLQAVNGICFTKGCYTGQETVARAKYRGINKREMAIVKGNLISALPEDEPITLERSVGDNWRTAGTLLAHYSFTDKTATGLVVLPNNLEADTELRIASQPETRWTIQPLPYSLEEDE</sequence>
<dbReference type="Gene3D" id="3.30.70.1630">
    <property type="match status" value="1"/>
</dbReference>
<evidence type="ECO:0000313" key="6">
    <source>
        <dbReference type="EMBL" id="MCA2015968.1"/>
    </source>
</evidence>
<evidence type="ECO:0000259" key="5">
    <source>
        <dbReference type="Pfam" id="PF21130"/>
    </source>
</evidence>
<dbReference type="InterPro" id="IPR023758">
    <property type="entry name" value="tRNA-modifying_YgfZ"/>
</dbReference>
<reference evidence="7" key="1">
    <citation type="submission" date="2023-07" db="EMBL/GenBank/DDBJ databases">
        <title>Molecular identification of indigenous halophilic bacteria isolated from red sea cost, biodegradation of synthetic dyes and assessment of degraded metabolite toxicity.</title>
        <authorList>
            <person name="Chaieb K."/>
            <person name="Altayb H.N."/>
        </authorList>
    </citation>
    <scope>NUCLEOTIDE SEQUENCE [LARGE SCALE GENOMIC DNA]</scope>
    <source>
        <strain evidence="7">K20</strain>
    </source>
</reference>
<dbReference type="HAMAP" id="MF_01175">
    <property type="entry name" value="tRNA_modifying_YgfZ"/>
    <property type="match status" value="1"/>
</dbReference>
<comment type="similarity">
    <text evidence="4">Belongs to the tRNA-modifying YgfZ family.</text>
</comment>
<proteinExistence type="inferred from homology"/>
<dbReference type="NCBIfam" id="NF007110">
    <property type="entry name" value="PRK09559.1"/>
    <property type="match status" value="1"/>
</dbReference>
<dbReference type="RefSeq" id="WP_225250153.1">
    <property type="nucleotide sequence ID" value="NZ_JAIWIU010000043.1"/>
</dbReference>
<dbReference type="InterPro" id="IPR045179">
    <property type="entry name" value="YgfZ/GcvT"/>
</dbReference>
<dbReference type="EMBL" id="JAIWIU010000043">
    <property type="protein sequence ID" value="MCA2015968.1"/>
    <property type="molecule type" value="Genomic_DNA"/>
</dbReference>